<dbReference type="EMBL" id="JARKNE010000003">
    <property type="protein sequence ID" value="KAK5840737.1"/>
    <property type="molecule type" value="Genomic_DNA"/>
</dbReference>
<keyword evidence="3" id="KW-1185">Reference proteome</keyword>
<evidence type="ECO:0000256" key="1">
    <source>
        <dbReference type="SAM" id="SignalP"/>
    </source>
</evidence>
<gene>
    <name evidence="2" type="ORF">PVK06_009640</name>
</gene>
<name>A0ABR0QPA1_GOSAR</name>
<keyword evidence="1" id="KW-0732">Signal</keyword>
<protein>
    <recommendedName>
        <fullName evidence="4">Secreted protein</fullName>
    </recommendedName>
</protein>
<evidence type="ECO:0008006" key="4">
    <source>
        <dbReference type="Google" id="ProtNLM"/>
    </source>
</evidence>
<proteinExistence type="predicted"/>
<accession>A0ABR0QPA1</accession>
<dbReference type="Proteomes" id="UP001358586">
    <property type="component" value="Chromosome 3"/>
</dbReference>
<dbReference type="PROSITE" id="PS51257">
    <property type="entry name" value="PROKAR_LIPOPROTEIN"/>
    <property type="match status" value="1"/>
</dbReference>
<feature type="signal peptide" evidence="1">
    <location>
        <begin position="1"/>
        <end position="26"/>
    </location>
</feature>
<evidence type="ECO:0000313" key="2">
    <source>
        <dbReference type="EMBL" id="KAK5840737.1"/>
    </source>
</evidence>
<comment type="caution">
    <text evidence="2">The sequence shown here is derived from an EMBL/GenBank/DDBJ whole genome shotgun (WGS) entry which is preliminary data.</text>
</comment>
<feature type="chain" id="PRO_5047167340" description="Secreted protein" evidence="1">
    <location>
        <begin position="27"/>
        <end position="128"/>
    </location>
</feature>
<organism evidence="2 3">
    <name type="scientific">Gossypium arboreum</name>
    <name type="common">Tree cotton</name>
    <name type="synonym">Gossypium nanking</name>
    <dbReference type="NCBI Taxonomy" id="29729"/>
    <lineage>
        <taxon>Eukaryota</taxon>
        <taxon>Viridiplantae</taxon>
        <taxon>Streptophyta</taxon>
        <taxon>Embryophyta</taxon>
        <taxon>Tracheophyta</taxon>
        <taxon>Spermatophyta</taxon>
        <taxon>Magnoliopsida</taxon>
        <taxon>eudicotyledons</taxon>
        <taxon>Gunneridae</taxon>
        <taxon>Pentapetalae</taxon>
        <taxon>rosids</taxon>
        <taxon>malvids</taxon>
        <taxon>Malvales</taxon>
        <taxon>Malvaceae</taxon>
        <taxon>Malvoideae</taxon>
        <taxon>Gossypium</taxon>
    </lineage>
</organism>
<sequence>MAAKPANSVFLMTELSVLSIAQPSLGGCHQTPTVCTLEVGRLVDVKCIKLLVSLSKITSFCTDHNVPRYVGLSKVSHRQASFDVPFLLVIHYSWAVAERLSNVLLLGLVAWGGKDEDGNMPLCCRKDR</sequence>
<reference evidence="2 3" key="1">
    <citation type="submission" date="2023-03" db="EMBL/GenBank/DDBJ databases">
        <title>WGS of Gossypium arboreum.</title>
        <authorList>
            <person name="Yu D."/>
        </authorList>
    </citation>
    <scope>NUCLEOTIDE SEQUENCE [LARGE SCALE GENOMIC DNA]</scope>
    <source>
        <tissue evidence="2">Leaf</tissue>
    </source>
</reference>
<evidence type="ECO:0000313" key="3">
    <source>
        <dbReference type="Proteomes" id="UP001358586"/>
    </source>
</evidence>